<proteinExistence type="predicted"/>
<dbReference type="AlphaFoldDB" id="A0A0B6YRU1"/>
<evidence type="ECO:0000313" key="1">
    <source>
        <dbReference type="EMBL" id="CEK58245.1"/>
    </source>
</evidence>
<protein>
    <submittedName>
        <fullName evidence="1">Uncharacterized protein</fullName>
    </submittedName>
</protein>
<reference evidence="1" key="1">
    <citation type="submission" date="2014-12" db="EMBL/GenBank/DDBJ databases">
        <title>Insight into the proteome of Arion vulgaris.</title>
        <authorList>
            <person name="Aradska J."/>
            <person name="Bulat T."/>
            <person name="Smidak R."/>
            <person name="Sarate P."/>
            <person name="Gangsoo J."/>
            <person name="Sialana F."/>
            <person name="Bilban M."/>
            <person name="Lubec G."/>
        </authorList>
    </citation>
    <scope>NUCLEOTIDE SEQUENCE</scope>
    <source>
        <tissue evidence="1">Skin</tissue>
    </source>
</reference>
<gene>
    <name evidence="1" type="primary">ORF32432</name>
</gene>
<name>A0A0B6YRU1_9EUPU</name>
<feature type="non-terminal residue" evidence="1">
    <location>
        <position position="1"/>
    </location>
</feature>
<accession>A0A0B6YRU1</accession>
<sequence>YYHWQECWNKFIQPQGHYFEGDQTNKLLNLQTYHQQKLMNPCTMSNDILHTNRHTDSHLNKHRDLPHALTNK</sequence>
<organism evidence="1">
    <name type="scientific">Arion vulgaris</name>
    <dbReference type="NCBI Taxonomy" id="1028688"/>
    <lineage>
        <taxon>Eukaryota</taxon>
        <taxon>Metazoa</taxon>
        <taxon>Spiralia</taxon>
        <taxon>Lophotrochozoa</taxon>
        <taxon>Mollusca</taxon>
        <taxon>Gastropoda</taxon>
        <taxon>Heterobranchia</taxon>
        <taxon>Euthyneura</taxon>
        <taxon>Panpulmonata</taxon>
        <taxon>Eupulmonata</taxon>
        <taxon>Stylommatophora</taxon>
        <taxon>Helicina</taxon>
        <taxon>Arionoidea</taxon>
        <taxon>Arionidae</taxon>
        <taxon>Arion</taxon>
    </lineage>
</organism>
<dbReference type="EMBL" id="HACG01011380">
    <property type="protein sequence ID" value="CEK58245.1"/>
    <property type="molecule type" value="Transcribed_RNA"/>
</dbReference>